<evidence type="ECO:0000256" key="1">
    <source>
        <dbReference type="SAM" id="SignalP"/>
    </source>
</evidence>
<evidence type="ECO:0000313" key="3">
    <source>
        <dbReference type="Proteomes" id="UP000549052"/>
    </source>
</evidence>
<evidence type="ECO:0000313" key="2">
    <source>
        <dbReference type="EMBL" id="MBA8879322.1"/>
    </source>
</evidence>
<reference evidence="2 3" key="1">
    <citation type="submission" date="2020-07" db="EMBL/GenBank/DDBJ databases">
        <title>Genomic Encyclopedia of Type Strains, Phase IV (KMG-V): Genome sequencing to study the core and pangenomes of soil and plant-associated prokaryotes.</title>
        <authorList>
            <person name="Whitman W."/>
        </authorList>
    </citation>
    <scope>NUCLEOTIDE SEQUENCE [LARGE SCALE GENOMIC DNA]</scope>
    <source>
        <strain evidence="2 3">AN3</strain>
    </source>
</reference>
<feature type="signal peptide" evidence="1">
    <location>
        <begin position="1"/>
        <end position="28"/>
    </location>
</feature>
<gene>
    <name evidence="2" type="ORF">FHW16_003040</name>
</gene>
<name>A0A839EKD1_9HYPH</name>
<feature type="chain" id="PRO_5032335860" evidence="1">
    <location>
        <begin position="29"/>
        <end position="158"/>
    </location>
</feature>
<proteinExistence type="predicted"/>
<sequence length="158" mass="17275">MMLTLSINRLRRILIFAIVAAFPFSAAAGSNTATLSCVRPGTAFQFKGTIPATEEGLDLIFTDDAGSLKISADEYDASVVKKFSKGVFQLKIMHLQGEEEISLYSLPSTMRSQDSGNATKATFEAVLKNAPAIKPARTDSNWETHEKIRLLCSYSYSI</sequence>
<dbReference type="EMBL" id="JACGXN010000003">
    <property type="protein sequence ID" value="MBA8879322.1"/>
    <property type="molecule type" value="Genomic_DNA"/>
</dbReference>
<accession>A0A839EKD1</accession>
<dbReference type="AlphaFoldDB" id="A0A839EKD1"/>
<keyword evidence="3" id="KW-1185">Reference proteome</keyword>
<comment type="caution">
    <text evidence="2">The sequence shown here is derived from an EMBL/GenBank/DDBJ whole genome shotgun (WGS) entry which is preliminary data.</text>
</comment>
<dbReference type="RefSeq" id="WP_210278131.1">
    <property type="nucleotide sequence ID" value="NZ_JACGXN010000003.1"/>
</dbReference>
<keyword evidence="1" id="KW-0732">Signal</keyword>
<organism evidence="2 3">
    <name type="scientific">Phyllobacterium myrsinacearum</name>
    <dbReference type="NCBI Taxonomy" id="28101"/>
    <lineage>
        <taxon>Bacteria</taxon>
        <taxon>Pseudomonadati</taxon>
        <taxon>Pseudomonadota</taxon>
        <taxon>Alphaproteobacteria</taxon>
        <taxon>Hyphomicrobiales</taxon>
        <taxon>Phyllobacteriaceae</taxon>
        <taxon>Phyllobacterium</taxon>
    </lineage>
</organism>
<dbReference type="Proteomes" id="UP000549052">
    <property type="component" value="Unassembled WGS sequence"/>
</dbReference>
<protein>
    <submittedName>
        <fullName evidence="2">Uncharacterized protein</fullName>
    </submittedName>
</protein>